<dbReference type="PROSITE" id="PS51388">
    <property type="entry name" value="GED"/>
    <property type="match status" value="1"/>
</dbReference>
<protein>
    <recommendedName>
        <fullName evidence="2">GED domain-containing protein</fullName>
    </recommendedName>
</protein>
<evidence type="ECO:0000256" key="1">
    <source>
        <dbReference type="SAM" id="MobiDB-lite"/>
    </source>
</evidence>
<reference evidence="3 4" key="1">
    <citation type="journal article" date="2019" name="Mol. Biol. Evol.">
        <title>Blast fungal genomes show frequent chromosomal changes, gene gains and losses, and effector gene turnover.</title>
        <authorList>
            <person name="Gomez Luciano L.B."/>
            <person name="Jason Tsai I."/>
            <person name="Chuma I."/>
            <person name="Tosa Y."/>
            <person name="Chen Y.H."/>
            <person name="Li J.Y."/>
            <person name="Li M.Y."/>
            <person name="Jade Lu M.Y."/>
            <person name="Nakayashiki H."/>
            <person name="Li W.H."/>
        </authorList>
    </citation>
    <scope>NUCLEOTIDE SEQUENCE [LARGE SCALE GENOMIC DNA]</scope>
    <source>
        <strain evidence="3">MZ5-1-6</strain>
    </source>
</reference>
<feature type="domain" description="GED" evidence="2">
    <location>
        <begin position="84"/>
        <end position="170"/>
    </location>
</feature>
<dbReference type="Proteomes" id="UP000294847">
    <property type="component" value="Chromosome 3"/>
</dbReference>
<evidence type="ECO:0000313" key="4">
    <source>
        <dbReference type="Proteomes" id="UP000294847"/>
    </source>
</evidence>
<dbReference type="InterPro" id="IPR020850">
    <property type="entry name" value="GED_dom"/>
</dbReference>
<sequence>MANDYNSKCFTKAWLRNKVHIICIRSIETAGDGALAEFDKLRQNKQRHAIIYNHYYTDRNLKIASIIRVKSSDFGEFIGLIKRRINTLASLDAYYKVTGLSTQVAMKTFVDNMCRQIIERHIIDPLPEIFSPVIISQFTEEELPRIGDEREKQKLRSSPCRSPATLVTWA</sequence>
<evidence type="ECO:0000313" key="3">
    <source>
        <dbReference type="EMBL" id="QBZ58335.1"/>
    </source>
</evidence>
<gene>
    <name evidence="3" type="ORF">PoMZ_03286</name>
</gene>
<organism evidence="3 4">
    <name type="scientific">Pyricularia oryzae</name>
    <name type="common">Rice blast fungus</name>
    <name type="synonym">Magnaporthe oryzae</name>
    <dbReference type="NCBI Taxonomy" id="318829"/>
    <lineage>
        <taxon>Eukaryota</taxon>
        <taxon>Fungi</taxon>
        <taxon>Dikarya</taxon>
        <taxon>Ascomycota</taxon>
        <taxon>Pezizomycotina</taxon>
        <taxon>Sordariomycetes</taxon>
        <taxon>Sordariomycetidae</taxon>
        <taxon>Magnaporthales</taxon>
        <taxon>Pyriculariaceae</taxon>
        <taxon>Pyricularia</taxon>
    </lineage>
</organism>
<accession>A0A4V1C618</accession>
<evidence type="ECO:0000259" key="2">
    <source>
        <dbReference type="PROSITE" id="PS51388"/>
    </source>
</evidence>
<name>A0A4V1C618_PYROR</name>
<feature type="region of interest" description="Disordered" evidence="1">
    <location>
        <begin position="149"/>
        <end position="170"/>
    </location>
</feature>
<proteinExistence type="predicted"/>
<dbReference type="AlphaFoldDB" id="A0A4V1C618"/>
<dbReference type="EMBL" id="CP034206">
    <property type="protein sequence ID" value="QBZ58335.1"/>
    <property type="molecule type" value="Genomic_DNA"/>
</dbReference>